<protein>
    <recommendedName>
        <fullName evidence="1">Protein transport protein SEC23</fullName>
    </recommendedName>
</protein>
<dbReference type="GO" id="GO:0090110">
    <property type="term" value="P:COPII-coated vesicle cargo loading"/>
    <property type="evidence" value="ECO:0007669"/>
    <property type="project" value="TreeGrafter"/>
</dbReference>
<evidence type="ECO:0000313" key="2">
    <source>
        <dbReference type="EMBL" id="KIK16209.1"/>
    </source>
</evidence>
<dbReference type="GO" id="GO:0000139">
    <property type="term" value="C:Golgi membrane"/>
    <property type="evidence" value="ECO:0007669"/>
    <property type="project" value="UniProtKB-SubCell"/>
</dbReference>
<dbReference type="HOGENOM" id="CLU_2270202_0_0_1"/>
<keyword evidence="1" id="KW-0931">ER-Golgi transport</keyword>
<keyword evidence="3" id="KW-1185">Reference proteome</keyword>
<dbReference type="GO" id="GO:0030127">
    <property type="term" value="C:COPII vesicle coat"/>
    <property type="evidence" value="ECO:0007669"/>
    <property type="project" value="InterPro"/>
</dbReference>
<evidence type="ECO:0000313" key="3">
    <source>
        <dbReference type="Proteomes" id="UP000054018"/>
    </source>
</evidence>
<keyword evidence="1" id="KW-0333">Golgi apparatus</keyword>
<comment type="function">
    <text evidence="1">Component of the coat protein complex II (COPII) which promotes the formation of transport vesicles from the endoplasmic reticulum (ER). The coat has two main functions, the physical deformation of the endoplasmic reticulum membrane into vesicles and the selection of cargo molecules.</text>
</comment>
<name>A0A0C9YQV4_9AGAM</name>
<dbReference type="EMBL" id="KN833864">
    <property type="protein sequence ID" value="KIK16209.1"/>
    <property type="molecule type" value="Genomic_DNA"/>
</dbReference>
<reference evidence="2 3" key="1">
    <citation type="submission" date="2014-04" db="EMBL/GenBank/DDBJ databases">
        <authorList>
            <consortium name="DOE Joint Genome Institute"/>
            <person name="Kuo A."/>
            <person name="Kohler A."/>
            <person name="Costa M.D."/>
            <person name="Nagy L.G."/>
            <person name="Floudas D."/>
            <person name="Copeland A."/>
            <person name="Barry K.W."/>
            <person name="Cichocki N."/>
            <person name="Veneault-Fourrey C."/>
            <person name="LaButti K."/>
            <person name="Lindquist E.A."/>
            <person name="Lipzen A."/>
            <person name="Lundell T."/>
            <person name="Morin E."/>
            <person name="Murat C."/>
            <person name="Sun H."/>
            <person name="Tunlid A."/>
            <person name="Henrissat B."/>
            <person name="Grigoriev I.V."/>
            <person name="Hibbett D.S."/>
            <person name="Martin F."/>
            <person name="Nordberg H.P."/>
            <person name="Cantor M.N."/>
            <person name="Hua S.X."/>
        </authorList>
    </citation>
    <scope>NUCLEOTIDE SEQUENCE [LARGE SCALE GENOMIC DNA]</scope>
    <source>
        <strain evidence="2 3">441</strain>
    </source>
</reference>
<dbReference type="GO" id="GO:0005096">
    <property type="term" value="F:GTPase activator activity"/>
    <property type="evidence" value="ECO:0007669"/>
    <property type="project" value="TreeGrafter"/>
</dbReference>
<keyword evidence="1" id="KW-0968">Cytoplasmic vesicle</keyword>
<dbReference type="PANTHER" id="PTHR11141:SF0">
    <property type="entry name" value="PROTEIN TRANSPORT PROTEIN SEC23"/>
    <property type="match status" value="1"/>
</dbReference>
<dbReference type="InterPro" id="IPR036175">
    <property type="entry name" value="Sec23/24_helical_dom_sf"/>
</dbReference>
<dbReference type="GO" id="GO:0070971">
    <property type="term" value="C:endoplasmic reticulum exit site"/>
    <property type="evidence" value="ECO:0007669"/>
    <property type="project" value="TreeGrafter"/>
</dbReference>
<organism evidence="2 3">
    <name type="scientific">Pisolithus microcarpus 441</name>
    <dbReference type="NCBI Taxonomy" id="765257"/>
    <lineage>
        <taxon>Eukaryota</taxon>
        <taxon>Fungi</taxon>
        <taxon>Dikarya</taxon>
        <taxon>Basidiomycota</taxon>
        <taxon>Agaricomycotina</taxon>
        <taxon>Agaricomycetes</taxon>
        <taxon>Agaricomycetidae</taxon>
        <taxon>Boletales</taxon>
        <taxon>Sclerodermatineae</taxon>
        <taxon>Pisolithaceae</taxon>
        <taxon>Pisolithus</taxon>
    </lineage>
</organism>
<dbReference type="GO" id="GO:0006886">
    <property type="term" value="P:intracellular protein transport"/>
    <property type="evidence" value="ECO:0007669"/>
    <property type="project" value="InterPro"/>
</dbReference>
<keyword evidence="1" id="KW-0479">Metal-binding</keyword>
<sequence>LEWMLIWLCQKFANDGKGDPASFRLLDNFSIYLQFMFYLRRSQFLQVYNNSLDGQLPMVCAKLSPYRQRILNEEDANNSLIMVWPTFDVLPQPVLLDNVSIKPR</sequence>
<dbReference type="Gene3D" id="1.20.120.730">
    <property type="entry name" value="Sec23/Sec24 helical domain"/>
    <property type="match status" value="1"/>
</dbReference>
<reference evidence="3" key="2">
    <citation type="submission" date="2015-01" db="EMBL/GenBank/DDBJ databases">
        <title>Evolutionary Origins and Diversification of the Mycorrhizal Mutualists.</title>
        <authorList>
            <consortium name="DOE Joint Genome Institute"/>
            <consortium name="Mycorrhizal Genomics Consortium"/>
            <person name="Kohler A."/>
            <person name="Kuo A."/>
            <person name="Nagy L.G."/>
            <person name="Floudas D."/>
            <person name="Copeland A."/>
            <person name="Barry K.W."/>
            <person name="Cichocki N."/>
            <person name="Veneault-Fourrey C."/>
            <person name="LaButti K."/>
            <person name="Lindquist E.A."/>
            <person name="Lipzen A."/>
            <person name="Lundell T."/>
            <person name="Morin E."/>
            <person name="Murat C."/>
            <person name="Riley R."/>
            <person name="Ohm R."/>
            <person name="Sun H."/>
            <person name="Tunlid A."/>
            <person name="Henrissat B."/>
            <person name="Grigoriev I.V."/>
            <person name="Hibbett D.S."/>
            <person name="Martin F."/>
        </authorList>
    </citation>
    <scope>NUCLEOTIDE SEQUENCE [LARGE SCALE GENOMIC DNA]</scope>
    <source>
        <strain evidence="3">441</strain>
    </source>
</reference>
<evidence type="ECO:0000256" key="1">
    <source>
        <dbReference type="RuleBase" id="RU365030"/>
    </source>
</evidence>
<keyword evidence="1" id="KW-0963">Cytoplasm</keyword>
<keyword evidence="1" id="KW-0653">Protein transport</keyword>
<keyword evidence="1" id="KW-0813">Transport</keyword>
<dbReference type="STRING" id="765257.A0A0C9YQV4"/>
<proteinExistence type="inferred from homology"/>
<accession>A0A0C9YQV4</accession>
<dbReference type="GO" id="GO:0005789">
    <property type="term" value="C:endoplasmic reticulum membrane"/>
    <property type="evidence" value="ECO:0007669"/>
    <property type="project" value="UniProtKB-SubCell"/>
</dbReference>
<dbReference type="Proteomes" id="UP000054018">
    <property type="component" value="Unassembled WGS sequence"/>
</dbReference>
<keyword evidence="1" id="KW-0472">Membrane</keyword>
<keyword evidence="1" id="KW-0256">Endoplasmic reticulum</keyword>
<dbReference type="GO" id="GO:0046872">
    <property type="term" value="F:metal ion binding"/>
    <property type="evidence" value="ECO:0007669"/>
    <property type="project" value="UniProtKB-KW"/>
</dbReference>
<keyword evidence="1" id="KW-0862">Zinc</keyword>
<dbReference type="SUPFAM" id="SSF81811">
    <property type="entry name" value="Helical domain of Sec23/24"/>
    <property type="match status" value="1"/>
</dbReference>
<dbReference type="AlphaFoldDB" id="A0A0C9YQV4"/>
<dbReference type="PANTHER" id="PTHR11141">
    <property type="entry name" value="PROTEIN TRANSPORT PROTEIN SEC23"/>
    <property type="match status" value="1"/>
</dbReference>
<feature type="non-terminal residue" evidence="2">
    <location>
        <position position="1"/>
    </location>
</feature>
<gene>
    <name evidence="2" type="ORF">PISMIDRAFT_113839</name>
</gene>
<comment type="similarity">
    <text evidence="1">Belongs to the SEC23/SEC24 family. SEC23 subfamily.</text>
</comment>
<comment type="subcellular location">
    <subcellularLocation>
        <location evidence="1">Cytoplasm</location>
    </subcellularLocation>
    <subcellularLocation>
        <location evidence="1">Cytoplasmic vesicle</location>
        <location evidence="1">COPII-coated vesicle membrane</location>
        <topology evidence="1">Peripheral membrane protein</topology>
        <orientation evidence="1">Cytoplasmic side</orientation>
    </subcellularLocation>
    <subcellularLocation>
        <location evidence="1">Endoplasmic reticulum membrane</location>
        <topology evidence="1">Peripheral membrane protein</topology>
        <orientation evidence="1">Cytoplasmic side</orientation>
    </subcellularLocation>
    <subcellularLocation>
        <location evidence="1">Golgi apparatus membrane</location>
        <topology evidence="1">Peripheral membrane protein</topology>
        <orientation evidence="1">Cytoplasmic side</orientation>
    </subcellularLocation>
</comment>
<dbReference type="InterPro" id="IPR037364">
    <property type="entry name" value="Sec23"/>
</dbReference>